<dbReference type="EMBL" id="CP003364">
    <property type="protein sequence ID" value="AGA30363.1"/>
    <property type="molecule type" value="Genomic_DNA"/>
</dbReference>
<dbReference type="PANTHER" id="PTHR43737:SF1">
    <property type="entry name" value="DUF1501 DOMAIN-CONTAINING PROTEIN"/>
    <property type="match status" value="1"/>
</dbReference>
<dbReference type="AlphaFoldDB" id="L0DNF7"/>
<dbReference type="InterPro" id="IPR010869">
    <property type="entry name" value="DUF1501"/>
</dbReference>
<gene>
    <name evidence="1" type="ordered locus">Sinac_6276</name>
</gene>
<reference evidence="1 2" key="1">
    <citation type="submission" date="2012-02" db="EMBL/GenBank/DDBJ databases">
        <title>Complete sequence of chromosome of Singulisphaera acidiphila DSM 18658.</title>
        <authorList>
            <consortium name="US DOE Joint Genome Institute (JGI-PGF)"/>
            <person name="Lucas S."/>
            <person name="Copeland A."/>
            <person name="Lapidus A."/>
            <person name="Glavina del Rio T."/>
            <person name="Dalin E."/>
            <person name="Tice H."/>
            <person name="Bruce D."/>
            <person name="Goodwin L."/>
            <person name="Pitluck S."/>
            <person name="Peters L."/>
            <person name="Ovchinnikova G."/>
            <person name="Chertkov O."/>
            <person name="Kyrpides N."/>
            <person name="Mavromatis K."/>
            <person name="Ivanova N."/>
            <person name="Brettin T."/>
            <person name="Detter J.C."/>
            <person name="Han C."/>
            <person name="Larimer F."/>
            <person name="Land M."/>
            <person name="Hauser L."/>
            <person name="Markowitz V."/>
            <person name="Cheng J.-F."/>
            <person name="Hugenholtz P."/>
            <person name="Woyke T."/>
            <person name="Wu D."/>
            <person name="Tindall B."/>
            <person name="Pomrenke H."/>
            <person name="Brambilla E."/>
            <person name="Klenk H.-P."/>
            <person name="Eisen J.A."/>
        </authorList>
    </citation>
    <scope>NUCLEOTIDE SEQUENCE [LARGE SCALE GENOMIC DNA]</scope>
    <source>
        <strain evidence="2">ATCC BAA-1392 / DSM 18658 / VKM B-2454 / MOB10</strain>
    </source>
</reference>
<keyword evidence="2" id="KW-1185">Reference proteome</keyword>
<dbReference type="KEGG" id="saci:Sinac_6276"/>
<dbReference type="PANTHER" id="PTHR43737">
    <property type="entry name" value="BLL7424 PROTEIN"/>
    <property type="match status" value="1"/>
</dbReference>
<sequence>MTTTRREMLRLGLGGSTLLACGTTVPTFLARSAHALADGPRRDADGRILVVIQLDGGNDGLNTVVPHGDDIYHKSRPKLALKAKDLNPIDEQVGLHPSLNGFAKLHKDGRLAIVQSVGYPNPNRSHFESMAIWHTARLDPGREEPGWLARAIDAGPAAPGGDAPALHIAKETLPQALYGGQKYVPSLATVEQFRRRLGLPETDGADEQRAALDRIAGQCGSMENPLLQFVARSTVVSYASSARLEKILYSDDNAAPYPDSSDLARRLQLVARLIRSGLSTPIYYAQFGGFDTHAEQLNQHSNLLSELSRSVQAFLADLDRSGDGDRVTVLVFSEFGRRLRENASAGTDHGTSAPVFLLGRPVQGGLYGPYPDLAHLKDGDPEHAIDFRRVYATVLERWLKLPAEVSLGKPFEPLPLFRS</sequence>
<dbReference type="STRING" id="886293.Sinac_6276"/>
<dbReference type="RefSeq" id="WP_015249449.1">
    <property type="nucleotide sequence ID" value="NC_019892.1"/>
</dbReference>
<dbReference type="PROSITE" id="PS51318">
    <property type="entry name" value="TAT"/>
    <property type="match status" value="1"/>
</dbReference>
<dbReference type="InterPro" id="IPR006311">
    <property type="entry name" value="TAT_signal"/>
</dbReference>
<dbReference type="HOGENOM" id="CLU_032896_2_0_0"/>
<protein>
    <recommendedName>
        <fullName evidence="3">DUF1501 domain-containing protein</fullName>
    </recommendedName>
</protein>
<name>L0DNF7_SINAD</name>
<dbReference type="OrthoDB" id="9779968at2"/>
<dbReference type="PROSITE" id="PS51257">
    <property type="entry name" value="PROKAR_LIPOPROTEIN"/>
    <property type="match status" value="1"/>
</dbReference>
<evidence type="ECO:0000313" key="2">
    <source>
        <dbReference type="Proteomes" id="UP000010798"/>
    </source>
</evidence>
<dbReference type="eggNOG" id="COG4102">
    <property type="taxonomic scope" value="Bacteria"/>
</dbReference>
<evidence type="ECO:0000313" key="1">
    <source>
        <dbReference type="EMBL" id="AGA30363.1"/>
    </source>
</evidence>
<evidence type="ECO:0008006" key="3">
    <source>
        <dbReference type="Google" id="ProtNLM"/>
    </source>
</evidence>
<proteinExistence type="predicted"/>
<dbReference type="Pfam" id="PF07394">
    <property type="entry name" value="DUF1501"/>
    <property type="match status" value="1"/>
</dbReference>
<organism evidence="1 2">
    <name type="scientific">Singulisphaera acidiphila (strain ATCC BAA-1392 / DSM 18658 / VKM B-2454 / MOB10)</name>
    <dbReference type="NCBI Taxonomy" id="886293"/>
    <lineage>
        <taxon>Bacteria</taxon>
        <taxon>Pseudomonadati</taxon>
        <taxon>Planctomycetota</taxon>
        <taxon>Planctomycetia</taxon>
        <taxon>Isosphaerales</taxon>
        <taxon>Isosphaeraceae</taxon>
        <taxon>Singulisphaera</taxon>
    </lineage>
</organism>
<accession>L0DNF7</accession>
<dbReference type="Proteomes" id="UP000010798">
    <property type="component" value="Chromosome"/>
</dbReference>